<keyword evidence="3 4" id="KW-0418">Kinase</keyword>
<feature type="domain" description="Adenylate kinase active site lid" evidence="5">
    <location>
        <begin position="96"/>
        <end position="131"/>
    </location>
</feature>
<dbReference type="GeneID" id="112932420"/>
<evidence type="ECO:0000256" key="3">
    <source>
        <dbReference type="ARBA" id="ARBA00022777"/>
    </source>
</evidence>
<evidence type="ECO:0000313" key="6">
    <source>
        <dbReference type="Proteomes" id="UP001652641"/>
    </source>
</evidence>
<dbReference type="InterPro" id="IPR000850">
    <property type="entry name" value="Adenylat/UMP-CMP_kin"/>
</dbReference>
<dbReference type="GO" id="GO:0005524">
    <property type="term" value="F:ATP binding"/>
    <property type="evidence" value="ECO:0007669"/>
    <property type="project" value="InterPro"/>
</dbReference>
<reference evidence="7" key="2">
    <citation type="submission" date="2025-08" db="UniProtKB">
        <authorList>
            <consortium name="RefSeq"/>
        </authorList>
    </citation>
    <scope>IDENTIFICATION</scope>
    <source>
        <tissue evidence="7">Cell line</tissue>
    </source>
</reference>
<protein>
    <submittedName>
        <fullName evidence="7">GTP:AMP phosphotransferase AK3, mitochondrial-like isoform X2</fullName>
    </submittedName>
</protein>
<dbReference type="PRINTS" id="PR00094">
    <property type="entry name" value="ADENYLTKNASE"/>
</dbReference>
<dbReference type="AlphaFoldDB" id="A0A3Q7T2J7"/>
<keyword evidence="2" id="KW-0547">Nucleotide-binding</keyword>
<keyword evidence="6" id="KW-1185">Reference proteome</keyword>
<evidence type="ECO:0000256" key="4">
    <source>
        <dbReference type="RuleBase" id="RU003330"/>
    </source>
</evidence>
<dbReference type="RefSeq" id="XP_025871134.1">
    <property type="nucleotide sequence ID" value="XM_026015349.1"/>
</dbReference>
<evidence type="ECO:0000256" key="1">
    <source>
        <dbReference type="ARBA" id="ARBA00022679"/>
    </source>
</evidence>
<organism evidence="6 7">
    <name type="scientific">Vulpes vulpes</name>
    <name type="common">Red fox</name>
    <dbReference type="NCBI Taxonomy" id="9627"/>
    <lineage>
        <taxon>Eukaryota</taxon>
        <taxon>Metazoa</taxon>
        <taxon>Chordata</taxon>
        <taxon>Craniata</taxon>
        <taxon>Vertebrata</taxon>
        <taxon>Euteleostomi</taxon>
        <taxon>Mammalia</taxon>
        <taxon>Eutheria</taxon>
        <taxon>Laurasiatheria</taxon>
        <taxon>Carnivora</taxon>
        <taxon>Caniformia</taxon>
        <taxon>Canidae</taxon>
        <taxon>Vulpes</taxon>
    </lineage>
</organism>
<dbReference type="Gene3D" id="3.40.50.300">
    <property type="entry name" value="P-loop containing nucleotide triphosphate hydrolases"/>
    <property type="match status" value="2"/>
</dbReference>
<dbReference type="CDD" id="cd01428">
    <property type="entry name" value="ADK"/>
    <property type="match status" value="1"/>
</dbReference>
<dbReference type="Pfam" id="PF05191">
    <property type="entry name" value="ADK_lid"/>
    <property type="match status" value="1"/>
</dbReference>
<sequence length="195" mass="22004">MGASVRLLRAVLMGPPGSGKRTVALRITKGFQLKTFSSGDLLRDNLLRDTEIGSWLLCGFPRTLPQAEALERAYQIHLVMSLNVPSEVIKQRLSARWIHPSSGRVYNLEFNPPKAIGLDDLTGEPLVQREDDRPETLNQRLKAYEDQTKPVLEYYREKGVLETFSGTKTDQIWPCVRAFLQTKVPQIDQKASVTP</sequence>
<comment type="similarity">
    <text evidence="4">Belongs to the adenylate kinase family.</text>
</comment>
<dbReference type="InterPro" id="IPR027417">
    <property type="entry name" value="P-loop_NTPase"/>
</dbReference>
<dbReference type="SUPFAM" id="SSF52540">
    <property type="entry name" value="P-loop containing nucleoside triphosphate hydrolases"/>
    <property type="match status" value="1"/>
</dbReference>
<proteinExistence type="inferred from homology"/>
<dbReference type="PANTHER" id="PTHR23359">
    <property type="entry name" value="NUCLEOTIDE KINASE"/>
    <property type="match status" value="1"/>
</dbReference>
<evidence type="ECO:0000259" key="5">
    <source>
        <dbReference type="Pfam" id="PF05191"/>
    </source>
</evidence>
<dbReference type="Proteomes" id="UP001652641">
    <property type="component" value="Chromosome 12"/>
</dbReference>
<keyword evidence="1 4" id="KW-0808">Transferase</keyword>
<name>A0A3Q7T2J7_VULVU</name>
<evidence type="ECO:0000256" key="2">
    <source>
        <dbReference type="ARBA" id="ARBA00022741"/>
    </source>
</evidence>
<accession>A0A3Q7T2J7</accession>
<dbReference type="Pfam" id="PF00406">
    <property type="entry name" value="ADK"/>
    <property type="match status" value="1"/>
</dbReference>
<gene>
    <name evidence="7" type="primary">LOC112932420</name>
</gene>
<reference key="1">
    <citation type="submission" date="2019-01" db="UniProtKB">
        <authorList>
            <consortium name="RefSeq"/>
        </authorList>
    </citation>
    <scope>IDENTIFICATION</scope>
</reference>
<dbReference type="GO" id="GO:0004017">
    <property type="term" value="F:AMP kinase activity"/>
    <property type="evidence" value="ECO:0007669"/>
    <property type="project" value="InterPro"/>
</dbReference>
<evidence type="ECO:0000313" key="7">
    <source>
        <dbReference type="RefSeq" id="XP_025871134.1"/>
    </source>
</evidence>
<dbReference type="InterPro" id="IPR007862">
    <property type="entry name" value="Adenylate_kinase_lid-dom"/>
</dbReference>
<dbReference type="HAMAP" id="MF_00235">
    <property type="entry name" value="Adenylate_kinase_Adk"/>
    <property type="match status" value="1"/>
</dbReference>